<name>A0AAV0ZPP2_VICFA</name>
<dbReference type="Proteomes" id="UP001157006">
    <property type="component" value="Chromosome 2"/>
</dbReference>
<accession>A0AAV0ZPP2</accession>
<proteinExistence type="predicted"/>
<reference evidence="1 2" key="1">
    <citation type="submission" date="2023-01" db="EMBL/GenBank/DDBJ databases">
        <authorList>
            <person name="Kreplak J."/>
        </authorList>
    </citation>
    <scope>NUCLEOTIDE SEQUENCE [LARGE SCALE GENOMIC DNA]</scope>
</reference>
<evidence type="ECO:0000313" key="1">
    <source>
        <dbReference type="EMBL" id="CAI8598869.1"/>
    </source>
</evidence>
<gene>
    <name evidence="1" type="ORF">VFH_II148720</name>
</gene>
<dbReference type="AlphaFoldDB" id="A0AAV0ZPP2"/>
<dbReference type="EMBL" id="OX451737">
    <property type="protein sequence ID" value="CAI8598869.1"/>
    <property type="molecule type" value="Genomic_DNA"/>
</dbReference>
<organism evidence="1 2">
    <name type="scientific">Vicia faba</name>
    <name type="common">Broad bean</name>
    <name type="synonym">Faba vulgaris</name>
    <dbReference type="NCBI Taxonomy" id="3906"/>
    <lineage>
        <taxon>Eukaryota</taxon>
        <taxon>Viridiplantae</taxon>
        <taxon>Streptophyta</taxon>
        <taxon>Embryophyta</taxon>
        <taxon>Tracheophyta</taxon>
        <taxon>Spermatophyta</taxon>
        <taxon>Magnoliopsida</taxon>
        <taxon>eudicotyledons</taxon>
        <taxon>Gunneridae</taxon>
        <taxon>Pentapetalae</taxon>
        <taxon>rosids</taxon>
        <taxon>fabids</taxon>
        <taxon>Fabales</taxon>
        <taxon>Fabaceae</taxon>
        <taxon>Papilionoideae</taxon>
        <taxon>50 kb inversion clade</taxon>
        <taxon>NPAAA clade</taxon>
        <taxon>Hologalegina</taxon>
        <taxon>IRL clade</taxon>
        <taxon>Fabeae</taxon>
        <taxon>Vicia</taxon>
    </lineage>
</organism>
<protein>
    <submittedName>
        <fullName evidence="1">Uncharacterized protein</fullName>
    </submittedName>
</protein>
<evidence type="ECO:0000313" key="2">
    <source>
        <dbReference type="Proteomes" id="UP001157006"/>
    </source>
</evidence>
<sequence length="139" mass="15937">MPELPKPHNQAEKEKKIWNFRTLITGRNTRYDHLQWLCGRLRTAFGSWGDADGWSVEAEEERNELLLILAEIAPRRQVSDAFLWACGMEKTFTVSSCYEIMLEEANDGAVEGRSKMAFAIKIINFCVSLIMVQLLLKSL</sequence>
<keyword evidence="2" id="KW-1185">Reference proteome</keyword>